<dbReference type="Gene3D" id="3.40.640.10">
    <property type="entry name" value="Type I PLP-dependent aspartate aminotransferase-like (Major domain)"/>
    <property type="match status" value="1"/>
</dbReference>
<dbReference type="Gene3D" id="3.90.1150.10">
    <property type="entry name" value="Aspartate Aminotransferase, domain 1"/>
    <property type="match status" value="1"/>
</dbReference>
<evidence type="ECO:0000256" key="5">
    <source>
        <dbReference type="ARBA" id="ARBA00022898"/>
    </source>
</evidence>
<gene>
    <name evidence="8" type="ORF">J8C05_10565</name>
</gene>
<reference evidence="8 9" key="1">
    <citation type="submission" date="2021-03" db="EMBL/GenBank/DDBJ databases">
        <title>Genomic and phenotypic characterization of Chloracidobacterium isolates provides evidence for multiple species.</title>
        <authorList>
            <person name="Saini M.K."/>
            <person name="Costas A.M.G."/>
            <person name="Tank M."/>
            <person name="Bryant D.A."/>
        </authorList>
    </citation>
    <scope>NUCLEOTIDE SEQUENCE [LARGE SCALE GENOMIC DNA]</scope>
    <source>
        <strain evidence="8 9">N</strain>
    </source>
</reference>
<evidence type="ECO:0000313" key="9">
    <source>
        <dbReference type="Proteomes" id="UP000677668"/>
    </source>
</evidence>
<evidence type="ECO:0000256" key="2">
    <source>
        <dbReference type="ARBA" id="ARBA00007441"/>
    </source>
</evidence>
<dbReference type="InterPro" id="IPR004838">
    <property type="entry name" value="NHTrfase_class1_PyrdxlP-BS"/>
</dbReference>
<accession>A0ABX8B2I7</accession>
<proteinExistence type="inferred from homology"/>
<keyword evidence="9" id="KW-1185">Reference proteome</keyword>
<dbReference type="PROSITE" id="PS00105">
    <property type="entry name" value="AA_TRANSFER_CLASS_1"/>
    <property type="match status" value="1"/>
</dbReference>
<dbReference type="CDD" id="cd00609">
    <property type="entry name" value="AAT_like"/>
    <property type="match status" value="1"/>
</dbReference>
<evidence type="ECO:0000256" key="4">
    <source>
        <dbReference type="ARBA" id="ARBA00022679"/>
    </source>
</evidence>
<protein>
    <recommendedName>
        <fullName evidence="6">Aminotransferase</fullName>
        <ecNumber evidence="6">2.6.1.-</ecNumber>
    </recommendedName>
</protein>
<keyword evidence="5" id="KW-0663">Pyridoxal phosphate</keyword>
<dbReference type="InterPro" id="IPR015421">
    <property type="entry name" value="PyrdxlP-dep_Trfase_major"/>
</dbReference>
<evidence type="ECO:0000313" key="8">
    <source>
        <dbReference type="EMBL" id="QUV93791.1"/>
    </source>
</evidence>
<dbReference type="RefSeq" id="WP_211422133.1">
    <property type="nucleotide sequence ID" value="NZ_CP072642.1"/>
</dbReference>
<dbReference type="InterPro" id="IPR015424">
    <property type="entry name" value="PyrdxlP-dep_Trfase"/>
</dbReference>
<dbReference type="PANTHER" id="PTHR46383:SF1">
    <property type="entry name" value="ASPARTATE AMINOTRANSFERASE"/>
    <property type="match status" value="1"/>
</dbReference>
<dbReference type="Proteomes" id="UP000677668">
    <property type="component" value="Chromosome 1"/>
</dbReference>
<dbReference type="PANTHER" id="PTHR46383">
    <property type="entry name" value="ASPARTATE AMINOTRANSFERASE"/>
    <property type="match status" value="1"/>
</dbReference>
<dbReference type="SUPFAM" id="SSF53383">
    <property type="entry name" value="PLP-dependent transferases"/>
    <property type="match status" value="1"/>
</dbReference>
<dbReference type="EMBL" id="CP072642">
    <property type="protein sequence ID" value="QUV93791.1"/>
    <property type="molecule type" value="Genomic_DNA"/>
</dbReference>
<dbReference type="EC" id="2.6.1.-" evidence="6"/>
<dbReference type="InterPro" id="IPR004839">
    <property type="entry name" value="Aminotransferase_I/II_large"/>
</dbReference>
<dbReference type="InterPro" id="IPR050596">
    <property type="entry name" value="AspAT/PAT-like"/>
</dbReference>
<dbReference type="GO" id="GO:0008483">
    <property type="term" value="F:transaminase activity"/>
    <property type="evidence" value="ECO:0007669"/>
    <property type="project" value="UniProtKB-KW"/>
</dbReference>
<name>A0ABX8B2I7_9BACT</name>
<keyword evidence="4 6" id="KW-0808">Transferase</keyword>
<feature type="domain" description="Aminotransferase class I/classII large" evidence="7">
    <location>
        <begin position="34"/>
        <end position="386"/>
    </location>
</feature>
<evidence type="ECO:0000256" key="3">
    <source>
        <dbReference type="ARBA" id="ARBA00022576"/>
    </source>
</evidence>
<comment type="similarity">
    <text evidence="2 6">Belongs to the class-I pyridoxal-phosphate-dependent aminotransferase family.</text>
</comment>
<keyword evidence="3 6" id="KW-0032">Aminotransferase</keyword>
<evidence type="ECO:0000256" key="6">
    <source>
        <dbReference type="RuleBase" id="RU000481"/>
    </source>
</evidence>
<dbReference type="Pfam" id="PF00155">
    <property type="entry name" value="Aminotran_1_2"/>
    <property type="match status" value="1"/>
</dbReference>
<dbReference type="InterPro" id="IPR015422">
    <property type="entry name" value="PyrdxlP-dep_Trfase_small"/>
</dbReference>
<evidence type="ECO:0000256" key="1">
    <source>
        <dbReference type="ARBA" id="ARBA00001933"/>
    </source>
</evidence>
<sequence length="394" mass="42736">MVVFRRALRLDHMQSSSTMAATAAAARLRAQGHTVIDLGAGEPDFDTPENIRRAAIQALETGKTRYTPASGIAELKQAIVDYMARETGTTYPASAVIVSAGGKQTLFNALVSVVNPGDEVVIPAPYWVTFPEIVAFCGGVSVFIPTHEHDFRLTAAMVERVLTPRTKVVILNSPSNPSGAVIAPEDIHQIAELCAARDLWLISDECYYRFVYPPGRPFSAAALPAALRERVLVSGSLSKTYAMTGWRIGYALAHPDWVAEMTKVQSHSTSNPTTFAQWAAIEALRGSQDSVAAMLAEYRTRRDWIVPALAALPGVRCRMPEGAFYAFPDISAVLEKTGLRDVDFAQRLLEEAHVVVTAGSAFGAGGYLRISYANSLDNLQRGVENIRALIERLG</sequence>
<comment type="cofactor">
    <cofactor evidence="1 6">
        <name>pyridoxal 5'-phosphate</name>
        <dbReference type="ChEBI" id="CHEBI:597326"/>
    </cofactor>
</comment>
<organism evidence="8 9">
    <name type="scientific">Chloracidobacterium sp. N</name>
    <dbReference type="NCBI Taxonomy" id="2821540"/>
    <lineage>
        <taxon>Bacteria</taxon>
        <taxon>Pseudomonadati</taxon>
        <taxon>Acidobacteriota</taxon>
        <taxon>Terriglobia</taxon>
        <taxon>Terriglobales</taxon>
        <taxon>Acidobacteriaceae</taxon>
        <taxon>Chloracidobacterium</taxon>
        <taxon>Chloracidobacterium aggregatum</taxon>
    </lineage>
</organism>
<evidence type="ECO:0000259" key="7">
    <source>
        <dbReference type="Pfam" id="PF00155"/>
    </source>
</evidence>